<dbReference type="OrthoDB" id="9802752at2"/>
<organism evidence="1 2">
    <name type="scientific">Flavobacterium laiguense</name>
    <dbReference type="NCBI Taxonomy" id="2169409"/>
    <lineage>
        <taxon>Bacteria</taxon>
        <taxon>Pseudomonadati</taxon>
        <taxon>Bacteroidota</taxon>
        <taxon>Flavobacteriia</taxon>
        <taxon>Flavobacteriales</taxon>
        <taxon>Flavobacteriaceae</taxon>
        <taxon>Flavobacterium</taxon>
    </lineage>
</organism>
<dbReference type="InterPro" id="IPR011204">
    <property type="entry name" value="Virulence_RhuM-like"/>
</dbReference>
<dbReference type="PANTHER" id="PTHR35810:SF1">
    <property type="entry name" value="CYTOPLASMIC PROTEIN"/>
    <property type="match status" value="1"/>
</dbReference>
<accession>A0A2U1JYQ5</accession>
<sequence length="283" mass="32885">MNSNEIILYQSDTLSNHIEVRIEDDTVWLTQLQMVDLFQSTKQNISLHITNILKEGELDEYSTVKEYLTVQQEGIRSIKRKVKIYNLDVIISVGYRVKSQRGTQFRIWANKILKEYLLKGYAINSRIELLEKKVNSIEIKNDEFDLILKTNLPPNQGVFYDGQIFDAYELVARIIKSAKKSIILIDNYCDESVLLLLSKREANVNVTIYTNKIEPTLQLDLDKHNQQYNPISIQVFKKAHDRFLIIDNEELYHIGASLKDLGKKWFAFSKLNVNVADLLSNLL</sequence>
<keyword evidence="2" id="KW-1185">Reference proteome</keyword>
<evidence type="ECO:0000313" key="1">
    <source>
        <dbReference type="EMBL" id="PWA09903.1"/>
    </source>
</evidence>
<dbReference type="AlphaFoldDB" id="A0A2U1JYQ5"/>
<dbReference type="Pfam" id="PF13310">
    <property type="entry name" value="Virulence_RhuM"/>
    <property type="match status" value="1"/>
</dbReference>
<protein>
    <submittedName>
        <fullName evidence="1">DNA-binding protein</fullName>
    </submittedName>
</protein>
<evidence type="ECO:0000313" key="2">
    <source>
        <dbReference type="Proteomes" id="UP000245618"/>
    </source>
</evidence>
<dbReference type="RefSeq" id="WP_116761931.1">
    <property type="nucleotide sequence ID" value="NZ_QCZH01000005.1"/>
</dbReference>
<dbReference type="GO" id="GO:0003677">
    <property type="term" value="F:DNA binding"/>
    <property type="evidence" value="ECO:0007669"/>
    <property type="project" value="UniProtKB-KW"/>
</dbReference>
<dbReference type="PANTHER" id="PTHR35810">
    <property type="entry name" value="CYTOPLASMIC PROTEIN-RELATED"/>
    <property type="match status" value="1"/>
</dbReference>
<gene>
    <name evidence="1" type="ORF">DB891_06940</name>
</gene>
<proteinExistence type="predicted"/>
<dbReference type="SUPFAM" id="SSF56024">
    <property type="entry name" value="Phospholipase D/nuclease"/>
    <property type="match status" value="1"/>
</dbReference>
<name>A0A2U1JYQ5_9FLAO</name>
<comment type="caution">
    <text evidence="1">The sequence shown here is derived from an EMBL/GenBank/DDBJ whole genome shotgun (WGS) entry which is preliminary data.</text>
</comment>
<dbReference type="Proteomes" id="UP000245618">
    <property type="component" value="Unassembled WGS sequence"/>
</dbReference>
<dbReference type="EMBL" id="QCZH01000005">
    <property type="protein sequence ID" value="PWA09903.1"/>
    <property type="molecule type" value="Genomic_DNA"/>
</dbReference>
<keyword evidence="1" id="KW-0238">DNA-binding</keyword>
<reference evidence="1 2" key="1">
    <citation type="submission" date="2018-04" db="EMBL/GenBank/DDBJ databases">
        <title>Flavobacterium sp. nov., isolated from glacier ice.</title>
        <authorList>
            <person name="Liu Q."/>
            <person name="Xin Y.-H."/>
        </authorList>
    </citation>
    <scope>NUCLEOTIDE SEQUENCE [LARGE SCALE GENOMIC DNA]</scope>
    <source>
        <strain evidence="1 2">LB2P30</strain>
    </source>
</reference>